<comment type="caution">
    <text evidence="2">The sequence shown here is derived from an EMBL/GenBank/DDBJ whole genome shotgun (WGS) entry which is preliminary data.</text>
</comment>
<organism evidence="2 3">
    <name type="scientific">Liparis tanakae</name>
    <name type="common">Tanaka's snailfish</name>
    <dbReference type="NCBI Taxonomy" id="230148"/>
    <lineage>
        <taxon>Eukaryota</taxon>
        <taxon>Metazoa</taxon>
        <taxon>Chordata</taxon>
        <taxon>Craniata</taxon>
        <taxon>Vertebrata</taxon>
        <taxon>Euteleostomi</taxon>
        <taxon>Actinopterygii</taxon>
        <taxon>Neopterygii</taxon>
        <taxon>Teleostei</taxon>
        <taxon>Neoteleostei</taxon>
        <taxon>Acanthomorphata</taxon>
        <taxon>Eupercaria</taxon>
        <taxon>Perciformes</taxon>
        <taxon>Cottioidei</taxon>
        <taxon>Cottales</taxon>
        <taxon>Liparidae</taxon>
        <taxon>Liparis</taxon>
    </lineage>
</organism>
<dbReference type="Proteomes" id="UP000314294">
    <property type="component" value="Unassembled WGS sequence"/>
</dbReference>
<name>A0A4Z2EIL8_9TELE</name>
<accession>A0A4Z2EIL8</accession>
<keyword evidence="3" id="KW-1185">Reference proteome</keyword>
<dbReference type="EMBL" id="SRLO01006701">
    <property type="protein sequence ID" value="TNN28598.1"/>
    <property type="molecule type" value="Genomic_DNA"/>
</dbReference>
<evidence type="ECO:0000313" key="3">
    <source>
        <dbReference type="Proteomes" id="UP000314294"/>
    </source>
</evidence>
<proteinExistence type="predicted"/>
<dbReference type="AlphaFoldDB" id="A0A4Z2EIL8"/>
<feature type="region of interest" description="Disordered" evidence="1">
    <location>
        <begin position="116"/>
        <end position="153"/>
    </location>
</feature>
<evidence type="ECO:0000256" key="1">
    <source>
        <dbReference type="SAM" id="MobiDB-lite"/>
    </source>
</evidence>
<reference evidence="2 3" key="1">
    <citation type="submission" date="2019-03" db="EMBL/GenBank/DDBJ databases">
        <title>First draft genome of Liparis tanakae, snailfish: a comprehensive survey of snailfish specific genes.</title>
        <authorList>
            <person name="Kim W."/>
            <person name="Song I."/>
            <person name="Jeong J.-H."/>
            <person name="Kim D."/>
            <person name="Kim S."/>
            <person name="Ryu S."/>
            <person name="Song J.Y."/>
            <person name="Lee S.K."/>
        </authorList>
    </citation>
    <scope>NUCLEOTIDE SEQUENCE [LARGE SCALE GENOMIC DNA]</scope>
    <source>
        <tissue evidence="2">Muscle</tissue>
    </source>
</reference>
<sequence length="153" mass="17129">MAECEGFPSSRTARQQINTFNQMEENHAEVNKIIFPRWRDGVRFSADKASDFEVDASRCWEDIAAPPADTLMPLPERKYEPVERSGFDPLSLTGVFVSCRGVDANQAGKGNFEASAVSPLSSLRCPTPSRERAKSEARQSATWQPERRPHKSN</sequence>
<evidence type="ECO:0000313" key="2">
    <source>
        <dbReference type="EMBL" id="TNN28598.1"/>
    </source>
</evidence>
<protein>
    <submittedName>
        <fullName evidence="2">Uncharacterized protein</fullName>
    </submittedName>
</protein>
<gene>
    <name evidence="2" type="ORF">EYF80_061254</name>
</gene>